<dbReference type="EMBL" id="SZPQ01000016">
    <property type="protein sequence ID" value="TKI05971.1"/>
    <property type="molecule type" value="Genomic_DNA"/>
</dbReference>
<sequence>MISLTQGALLVMGAFPHTGNPFFPKGKLIGNTLLKQVFSLINMLTFHGLWGKLPLAEHSAHLIIQDR</sequence>
<comment type="caution">
    <text evidence="1">The sequence shown here is derived from an EMBL/GenBank/DDBJ whole genome shotgun (WGS) entry which is preliminary data.</text>
</comment>
<evidence type="ECO:0000313" key="1">
    <source>
        <dbReference type="EMBL" id="TKI05971.1"/>
    </source>
</evidence>
<evidence type="ECO:0000313" key="2">
    <source>
        <dbReference type="Proteomes" id="UP000305202"/>
    </source>
</evidence>
<accession>A0ABY2SKP0</accession>
<reference evidence="1 2" key="1">
    <citation type="submission" date="2019-04" db="EMBL/GenBank/DDBJ databases">
        <authorList>
            <person name="Li M."/>
            <person name="Gao C."/>
        </authorList>
    </citation>
    <scope>NUCLEOTIDE SEQUENCE [LARGE SCALE GENOMIC DNA]</scope>
    <source>
        <strain evidence="1 2">BGMRC 2031</strain>
    </source>
</reference>
<dbReference type="RefSeq" id="WP_170975378.1">
    <property type="nucleotide sequence ID" value="NZ_SZPQ01000016.1"/>
</dbReference>
<gene>
    <name evidence="1" type="ORF">FCN80_12210</name>
</gene>
<keyword evidence="2" id="KW-1185">Reference proteome</keyword>
<dbReference type="Proteomes" id="UP000305202">
    <property type="component" value="Unassembled WGS sequence"/>
</dbReference>
<organism evidence="1 2">
    <name type="scientific">Martelella alba</name>
    <dbReference type="NCBI Taxonomy" id="2590451"/>
    <lineage>
        <taxon>Bacteria</taxon>
        <taxon>Pseudomonadati</taxon>
        <taxon>Pseudomonadota</taxon>
        <taxon>Alphaproteobacteria</taxon>
        <taxon>Hyphomicrobiales</taxon>
        <taxon>Aurantimonadaceae</taxon>
        <taxon>Martelella</taxon>
    </lineage>
</organism>
<proteinExistence type="predicted"/>
<name>A0ABY2SKP0_9HYPH</name>
<protein>
    <submittedName>
        <fullName evidence="1">Uncharacterized protein</fullName>
    </submittedName>
</protein>